<organism evidence="11 12">
    <name type="scientific">Aegilops tauschii subsp. strangulata</name>
    <name type="common">Goatgrass</name>
    <dbReference type="NCBI Taxonomy" id="200361"/>
    <lineage>
        <taxon>Eukaryota</taxon>
        <taxon>Viridiplantae</taxon>
        <taxon>Streptophyta</taxon>
        <taxon>Embryophyta</taxon>
        <taxon>Tracheophyta</taxon>
        <taxon>Spermatophyta</taxon>
        <taxon>Magnoliopsida</taxon>
        <taxon>Liliopsida</taxon>
        <taxon>Poales</taxon>
        <taxon>Poaceae</taxon>
        <taxon>BOP clade</taxon>
        <taxon>Pooideae</taxon>
        <taxon>Triticodae</taxon>
        <taxon>Triticeae</taxon>
        <taxon>Triticinae</taxon>
        <taxon>Aegilops</taxon>
    </lineage>
</organism>
<keyword evidence="3" id="KW-0597">Phosphoprotein</keyword>
<dbReference type="InterPro" id="IPR000232">
    <property type="entry name" value="HSF_DNA-bd"/>
</dbReference>
<evidence type="ECO:0000256" key="1">
    <source>
        <dbReference type="ARBA" id="ARBA00004123"/>
    </source>
</evidence>
<dbReference type="PANTHER" id="PTHR10015:SF328">
    <property type="entry name" value="HEAT STRESS TRANSCRIPTION FACTOR C-2A"/>
    <property type="match status" value="1"/>
</dbReference>
<dbReference type="PRINTS" id="PR00056">
    <property type="entry name" value="HSFDOMAIN"/>
</dbReference>
<dbReference type="Proteomes" id="UP000015105">
    <property type="component" value="Chromosome 4D"/>
</dbReference>
<dbReference type="EnsemblPlants" id="AET4Gv20864300.1">
    <property type="protein sequence ID" value="AET4Gv20864300.1"/>
    <property type="gene ID" value="AET4Gv20864300"/>
</dbReference>
<reference evidence="12" key="1">
    <citation type="journal article" date="2014" name="Science">
        <title>Ancient hybridizations among the ancestral genomes of bread wheat.</title>
        <authorList>
            <consortium name="International Wheat Genome Sequencing Consortium,"/>
            <person name="Marcussen T."/>
            <person name="Sandve S.R."/>
            <person name="Heier L."/>
            <person name="Spannagl M."/>
            <person name="Pfeifer M."/>
            <person name="Jakobsen K.S."/>
            <person name="Wulff B.B."/>
            <person name="Steuernagel B."/>
            <person name="Mayer K.F."/>
            <person name="Olsen O.A."/>
        </authorList>
    </citation>
    <scope>NUCLEOTIDE SEQUENCE [LARGE SCALE GENOMIC DNA]</scope>
    <source>
        <strain evidence="12">cv. AL8/78</strain>
    </source>
</reference>
<reference evidence="12" key="2">
    <citation type="journal article" date="2017" name="Nat. Plants">
        <title>The Aegilops tauschii genome reveals multiple impacts of transposons.</title>
        <authorList>
            <person name="Zhao G."/>
            <person name="Zou C."/>
            <person name="Li K."/>
            <person name="Wang K."/>
            <person name="Li T."/>
            <person name="Gao L."/>
            <person name="Zhang X."/>
            <person name="Wang H."/>
            <person name="Yang Z."/>
            <person name="Liu X."/>
            <person name="Jiang W."/>
            <person name="Mao L."/>
            <person name="Kong X."/>
            <person name="Jiao Y."/>
            <person name="Jia J."/>
        </authorList>
    </citation>
    <scope>NUCLEOTIDE SEQUENCE [LARGE SCALE GENOMIC DNA]</scope>
    <source>
        <strain evidence="12">cv. AL8/78</strain>
    </source>
</reference>
<proteinExistence type="inferred from homology"/>
<dbReference type="OMA" id="GINRQDA"/>
<evidence type="ECO:0000259" key="10">
    <source>
        <dbReference type="PROSITE" id="PS00434"/>
    </source>
</evidence>
<dbReference type="GO" id="GO:0003700">
    <property type="term" value="F:DNA-binding transcription factor activity"/>
    <property type="evidence" value="ECO:0007669"/>
    <property type="project" value="InterPro"/>
</dbReference>
<dbReference type="SUPFAM" id="SSF46785">
    <property type="entry name" value="Winged helix' DNA-binding domain"/>
    <property type="match status" value="1"/>
</dbReference>
<dbReference type="FunFam" id="1.10.10.10:FF:000037">
    <property type="entry name" value="Heat stress transcription factor B-4"/>
    <property type="match status" value="1"/>
</dbReference>
<sequence length="277" mass="30539">MSSGGGIGCSGSGDGDGGMVAPFVAKTYAMVDDPATDAVVAWGPASNSFVVADPFAFSRALLPAHFKHANFSSFVRQLNTYGFRKVDPDRWEFAHACFLRGQTHLLPRIVRRRSGGKRGKEDADEEDEDISSKMLAMEVIRLKEEQRATEDRLAAMWRRVQDAERRPKLMLAFLLKVVGDPDVLRRLVGNSGSDAGLFPGERTDAKRPRLLLDGEVQVGKKKMRADGDGMLRGINRQEAFVREPRVDFTGFYTGDDGFSDVPVVDDPPYAFSVDSGY</sequence>
<dbReference type="OrthoDB" id="60033at2759"/>
<reference evidence="11" key="4">
    <citation type="submission" date="2019-03" db="UniProtKB">
        <authorList>
            <consortium name="EnsemblPlants"/>
        </authorList>
    </citation>
    <scope>IDENTIFICATION</scope>
</reference>
<keyword evidence="4" id="KW-0805">Transcription regulation</keyword>
<dbReference type="Gramene" id="AET4Gv20864300.1">
    <property type="protein sequence ID" value="AET4Gv20864300.1"/>
    <property type="gene ID" value="AET4Gv20864300"/>
</dbReference>
<evidence type="ECO:0000256" key="9">
    <source>
        <dbReference type="RuleBase" id="RU004020"/>
    </source>
</evidence>
<keyword evidence="5" id="KW-0346">Stress response</keyword>
<evidence type="ECO:0000256" key="8">
    <source>
        <dbReference type="ARBA" id="ARBA00023242"/>
    </source>
</evidence>
<dbReference type="GO" id="GO:0005634">
    <property type="term" value="C:nucleus"/>
    <property type="evidence" value="ECO:0007669"/>
    <property type="project" value="UniProtKB-SubCell"/>
</dbReference>
<dbReference type="Gene3D" id="1.10.10.10">
    <property type="entry name" value="Winged helix-like DNA-binding domain superfamily/Winged helix DNA-binding domain"/>
    <property type="match status" value="1"/>
</dbReference>
<evidence type="ECO:0000313" key="12">
    <source>
        <dbReference type="Proteomes" id="UP000015105"/>
    </source>
</evidence>
<dbReference type="SMART" id="SM00415">
    <property type="entry name" value="HSF"/>
    <property type="match status" value="1"/>
</dbReference>
<comment type="similarity">
    <text evidence="9">Belongs to the HSF family.</text>
</comment>
<evidence type="ECO:0000256" key="3">
    <source>
        <dbReference type="ARBA" id="ARBA00022553"/>
    </source>
</evidence>
<dbReference type="GeneID" id="109782395"/>
<reference evidence="11" key="5">
    <citation type="journal article" date="2021" name="G3 (Bethesda)">
        <title>Aegilops tauschii genome assembly Aet v5.0 features greater sequence contiguity and improved annotation.</title>
        <authorList>
            <person name="Wang L."/>
            <person name="Zhu T."/>
            <person name="Rodriguez J.C."/>
            <person name="Deal K.R."/>
            <person name="Dubcovsky J."/>
            <person name="McGuire P.E."/>
            <person name="Lux T."/>
            <person name="Spannagl M."/>
            <person name="Mayer K.F.X."/>
            <person name="Baldrich P."/>
            <person name="Meyers B.C."/>
            <person name="Huo N."/>
            <person name="Gu Y.Q."/>
            <person name="Zhou H."/>
            <person name="Devos K.M."/>
            <person name="Bennetzen J.L."/>
            <person name="Unver T."/>
            <person name="Budak H."/>
            <person name="Gulick P.J."/>
            <person name="Galiba G."/>
            <person name="Kalapos B."/>
            <person name="Nelson D.R."/>
            <person name="Li P."/>
            <person name="You F.M."/>
            <person name="Luo M.C."/>
            <person name="Dvorak J."/>
        </authorList>
    </citation>
    <scope>NUCLEOTIDE SEQUENCE [LARGE SCALE GENOMIC DNA]</scope>
    <source>
        <strain evidence="11">cv. AL8/78</strain>
    </source>
</reference>
<dbReference type="GO" id="GO:0006357">
    <property type="term" value="P:regulation of transcription by RNA polymerase II"/>
    <property type="evidence" value="ECO:0007669"/>
    <property type="project" value="TreeGrafter"/>
</dbReference>
<dbReference type="STRING" id="200361.A0A453JC27"/>
<evidence type="ECO:0000256" key="2">
    <source>
        <dbReference type="ARBA" id="ARBA00011233"/>
    </source>
</evidence>
<accession>A0A453JC27</accession>
<dbReference type="RefSeq" id="XP_020196612.1">
    <property type="nucleotide sequence ID" value="XM_020341023.4"/>
</dbReference>
<evidence type="ECO:0000313" key="11">
    <source>
        <dbReference type="EnsemblPlants" id="AET4Gv20864300.1"/>
    </source>
</evidence>
<dbReference type="Pfam" id="PF00447">
    <property type="entry name" value="HSF_DNA-bind"/>
    <property type="match status" value="1"/>
</dbReference>
<keyword evidence="8" id="KW-0539">Nucleus</keyword>
<dbReference type="KEGG" id="ats:109782395"/>
<dbReference type="AlphaFoldDB" id="A0A453JC27"/>
<keyword evidence="7" id="KW-0804">Transcription</keyword>
<name>A0A453JC27_AEGTS</name>
<dbReference type="InterPro" id="IPR036388">
    <property type="entry name" value="WH-like_DNA-bd_sf"/>
</dbReference>
<dbReference type="PROSITE" id="PS00434">
    <property type="entry name" value="HSF_DOMAIN"/>
    <property type="match status" value="1"/>
</dbReference>
<feature type="domain" description="HSF-type DNA-binding" evidence="10">
    <location>
        <begin position="62"/>
        <end position="86"/>
    </location>
</feature>
<keyword evidence="6" id="KW-0238">DNA-binding</keyword>
<dbReference type="InterPro" id="IPR036390">
    <property type="entry name" value="WH_DNA-bd_sf"/>
</dbReference>
<protein>
    <recommendedName>
        <fullName evidence="10">HSF-type DNA-binding domain-containing protein</fullName>
    </recommendedName>
</protein>
<comment type="subunit">
    <text evidence="2">Homotrimer.</text>
</comment>
<reference evidence="11" key="3">
    <citation type="journal article" date="2017" name="Nature">
        <title>Genome sequence of the progenitor of the wheat D genome Aegilops tauschii.</title>
        <authorList>
            <person name="Luo M.C."/>
            <person name="Gu Y.Q."/>
            <person name="Puiu D."/>
            <person name="Wang H."/>
            <person name="Twardziok S.O."/>
            <person name="Deal K.R."/>
            <person name="Huo N."/>
            <person name="Zhu T."/>
            <person name="Wang L."/>
            <person name="Wang Y."/>
            <person name="McGuire P.E."/>
            <person name="Liu S."/>
            <person name="Long H."/>
            <person name="Ramasamy R.K."/>
            <person name="Rodriguez J.C."/>
            <person name="Van S.L."/>
            <person name="Yuan L."/>
            <person name="Wang Z."/>
            <person name="Xia Z."/>
            <person name="Xiao L."/>
            <person name="Anderson O.D."/>
            <person name="Ouyang S."/>
            <person name="Liang Y."/>
            <person name="Zimin A.V."/>
            <person name="Pertea G."/>
            <person name="Qi P."/>
            <person name="Bennetzen J.L."/>
            <person name="Dai X."/>
            <person name="Dawson M.W."/>
            <person name="Muller H.G."/>
            <person name="Kugler K."/>
            <person name="Rivarola-Duarte L."/>
            <person name="Spannagl M."/>
            <person name="Mayer K.F.X."/>
            <person name="Lu F.H."/>
            <person name="Bevan M.W."/>
            <person name="Leroy P."/>
            <person name="Li P."/>
            <person name="You F.M."/>
            <person name="Sun Q."/>
            <person name="Liu Z."/>
            <person name="Lyons E."/>
            <person name="Wicker T."/>
            <person name="Salzberg S.L."/>
            <person name="Devos K.M."/>
            <person name="Dvorak J."/>
        </authorList>
    </citation>
    <scope>NUCLEOTIDE SEQUENCE [LARGE SCALE GENOMIC DNA]</scope>
    <source>
        <strain evidence="11">cv. AL8/78</strain>
    </source>
</reference>
<evidence type="ECO:0000256" key="4">
    <source>
        <dbReference type="ARBA" id="ARBA00023015"/>
    </source>
</evidence>
<evidence type="ECO:0000256" key="7">
    <source>
        <dbReference type="ARBA" id="ARBA00023163"/>
    </source>
</evidence>
<dbReference type="GO" id="GO:0000978">
    <property type="term" value="F:RNA polymerase II cis-regulatory region sequence-specific DNA binding"/>
    <property type="evidence" value="ECO:0007669"/>
    <property type="project" value="TreeGrafter"/>
</dbReference>
<evidence type="ECO:0000256" key="6">
    <source>
        <dbReference type="ARBA" id="ARBA00023125"/>
    </source>
</evidence>
<keyword evidence="12" id="KW-1185">Reference proteome</keyword>
<comment type="subcellular location">
    <subcellularLocation>
        <location evidence="1">Nucleus</location>
    </subcellularLocation>
</comment>
<dbReference type="GO" id="GO:0034605">
    <property type="term" value="P:cellular response to heat"/>
    <property type="evidence" value="ECO:0007669"/>
    <property type="project" value="TreeGrafter"/>
</dbReference>
<evidence type="ECO:0000256" key="5">
    <source>
        <dbReference type="ARBA" id="ARBA00023016"/>
    </source>
</evidence>
<dbReference type="PANTHER" id="PTHR10015">
    <property type="entry name" value="HEAT SHOCK TRANSCRIPTION FACTOR"/>
    <property type="match status" value="1"/>
</dbReference>